<dbReference type="Proteomes" id="UP001165292">
    <property type="component" value="Unassembled WGS sequence"/>
</dbReference>
<organism evidence="2 3">
    <name type="scientific">Stutzerimonas nitrititolerans</name>
    <dbReference type="NCBI Taxonomy" id="2482751"/>
    <lineage>
        <taxon>Bacteria</taxon>
        <taxon>Pseudomonadati</taxon>
        <taxon>Pseudomonadota</taxon>
        <taxon>Gammaproteobacteria</taxon>
        <taxon>Pseudomonadales</taxon>
        <taxon>Pseudomonadaceae</taxon>
        <taxon>Stutzerimonas</taxon>
    </lineage>
</organism>
<dbReference type="Gene3D" id="3.30.750.24">
    <property type="entry name" value="STAS domain"/>
    <property type="match status" value="1"/>
</dbReference>
<gene>
    <name evidence="2" type="ORF">NJF43_04085</name>
</gene>
<dbReference type="InterPro" id="IPR002645">
    <property type="entry name" value="STAS_dom"/>
</dbReference>
<comment type="caution">
    <text evidence="2">The sequence shown here is derived from an EMBL/GenBank/DDBJ whole genome shotgun (WGS) entry which is preliminary data.</text>
</comment>
<dbReference type="RefSeq" id="WP_014851663.1">
    <property type="nucleotide sequence ID" value="NZ_DALYSN010000008.1"/>
</dbReference>
<feature type="domain" description="STAS" evidence="1">
    <location>
        <begin position="13"/>
        <end position="109"/>
    </location>
</feature>
<dbReference type="SUPFAM" id="SSF52091">
    <property type="entry name" value="SpoIIaa-like"/>
    <property type="match status" value="1"/>
</dbReference>
<dbReference type="Pfam" id="PF13466">
    <property type="entry name" value="STAS_2"/>
    <property type="match status" value="1"/>
</dbReference>
<proteinExistence type="predicted"/>
<dbReference type="InterPro" id="IPR058548">
    <property type="entry name" value="MlaB-like_STAS"/>
</dbReference>
<dbReference type="EMBL" id="JAMYBS010000003">
    <property type="protein sequence ID" value="MCO7543932.1"/>
    <property type="molecule type" value="Genomic_DNA"/>
</dbReference>
<dbReference type="AlphaFoldDB" id="A0AA41WGC0"/>
<evidence type="ECO:0000259" key="1">
    <source>
        <dbReference type="PROSITE" id="PS50801"/>
    </source>
</evidence>
<dbReference type="InterPro" id="IPR036513">
    <property type="entry name" value="STAS_dom_sf"/>
</dbReference>
<accession>A0AA41WGC0</accession>
<dbReference type="PROSITE" id="PS50801">
    <property type="entry name" value="STAS"/>
    <property type="match status" value="1"/>
</dbReference>
<evidence type="ECO:0000313" key="2">
    <source>
        <dbReference type="EMBL" id="MCO7543932.1"/>
    </source>
</evidence>
<sequence>MSDGRIEGAAGELRMLGVLDYRSAPALRRTGQALIREGQGAGLRIDCGGVEKSSSVGLSLLLCFVRDAKKLGRDVSIANLPQDMQQIARVSGLLDVLPLVNDTPGVDRA</sequence>
<name>A0AA41WGC0_9GAMM</name>
<evidence type="ECO:0000313" key="3">
    <source>
        <dbReference type="Proteomes" id="UP001165292"/>
    </source>
</evidence>
<protein>
    <submittedName>
        <fullName evidence="2">STAS domain-containing protein</fullName>
    </submittedName>
</protein>
<reference evidence="2" key="1">
    <citation type="submission" date="2022-06" db="EMBL/GenBank/DDBJ databases">
        <title>Detection of beta-lactamases in bacteria of animal origin.</title>
        <authorList>
            <person name="Mlynarcik P."/>
            <person name="Zdarska V."/>
            <person name="Chudobova H."/>
            <person name="Prochazkova P."/>
            <person name="Hricova K."/>
            <person name="Mezerova K."/>
            <person name="Bardon J."/>
            <person name="Dolejska M."/>
            <person name="Sukkar I."/>
            <person name="Kolar M."/>
        </authorList>
    </citation>
    <scope>NUCLEOTIDE SEQUENCE</scope>
    <source>
        <strain evidence="2">S 300-3</strain>
    </source>
</reference>